<evidence type="ECO:0000259" key="1">
    <source>
        <dbReference type="PROSITE" id="PS50851"/>
    </source>
</evidence>
<dbReference type="PANTHER" id="PTHR22617:SF23">
    <property type="entry name" value="CHEMOTAXIS PROTEIN CHEW"/>
    <property type="match status" value="1"/>
</dbReference>
<reference evidence="3" key="1">
    <citation type="submission" date="2021-07" db="EMBL/GenBank/DDBJ databases">
        <title>Complete genome sequencing of a Clostridium isolate.</title>
        <authorList>
            <person name="Ueki A."/>
            <person name="Tonouchi A."/>
        </authorList>
    </citation>
    <scope>NUCLEOTIDE SEQUENCE [LARGE SCALE GENOMIC DNA]</scope>
    <source>
        <strain evidence="3">C5S11</strain>
    </source>
</reference>
<dbReference type="InterPro" id="IPR036061">
    <property type="entry name" value="CheW-like_dom_sf"/>
</dbReference>
<dbReference type="SUPFAM" id="SSF50341">
    <property type="entry name" value="CheW-like"/>
    <property type="match status" value="1"/>
</dbReference>
<dbReference type="Pfam" id="PF01584">
    <property type="entry name" value="CheW"/>
    <property type="match status" value="1"/>
</dbReference>
<protein>
    <submittedName>
        <fullName evidence="2">Chemotaxis protein CheW</fullName>
    </submittedName>
</protein>
<sequence length="167" mass="19219">MAELLQDFIESEEDTQKDKYLIFSIGKEAYGIDIKYVIEIIGIEPITEVPQLENYIKGVINLRGKIIPVMDVRLKFKKEEKEYDDRTCIIVVEIEGICIGLIIDRVLEVVSIDENNISPPPKTSSNKDNANKYIKGIGKIQNEVRLLIECHKLLEEDELEELKNKEI</sequence>
<evidence type="ECO:0000313" key="3">
    <source>
        <dbReference type="Proteomes" id="UP000824633"/>
    </source>
</evidence>
<dbReference type="Gene3D" id="2.30.30.40">
    <property type="entry name" value="SH3 Domains"/>
    <property type="match status" value="1"/>
</dbReference>
<dbReference type="Proteomes" id="UP000824633">
    <property type="component" value="Chromosome"/>
</dbReference>
<organism evidence="2 3">
    <name type="scientific">Clostridium gelidum</name>
    <dbReference type="NCBI Taxonomy" id="704125"/>
    <lineage>
        <taxon>Bacteria</taxon>
        <taxon>Bacillati</taxon>
        <taxon>Bacillota</taxon>
        <taxon>Clostridia</taxon>
        <taxon>Eubacteriales</taxon>
        <taxon>Clostridiaceae</taxon>
        <taxon>Clostridium</taxon>
    </lineage>
</organism>
<proteinExistence type="predicted"/>
<dbReference type="InterPro" id="IPR039315">
    <property type="entry name" value="CheW"/>
</dbReference>
<evidence type="ECO:0000313" key="2">
    <source>
        <dbReference type="EMBL" id="BCZ45619.1"/>
    </source>
</evidence>
<dbReference type="Gene3D" id="2.40.50.180">
    <property type="entry name" value="CheA-289, Domain 4"/>
    <property type="match status" value="1"/>
</dbReference>
<feature type="domain" description="CheW-like" evidence="1">
    <location>
        <begin position="17"/>
        <end position="159"/>
    </location>
</feature>
<gene>
    <name evidence="2" type="primary">cheW_4</name>
    <name evidence="2" type="ORF">psyc5s11_16860</name>
</gene>
<dbReference type="RefSeq" id="WP_224037198.1">
    <property type="nucleotide sequence ID" value="NZ_AP024849.1"/>
</dbReference>
<name>A0ABM7T9I0_9CLOT</name>
<accession>A0ABM7T9I0</accession>
<dbReference type="SMART" id="SM00260">
    <property type="entry name" value="CheW"/>
    <property type="match status" value="1"/>
</dbReference>
<dbReference type="PANTHER" id="PTHR22617">
    <property type="entry name" value="CHEMOTAXIS SENSOR HISTIDINE KINASE-RELATED"/>
    <property type="match status" value="1"/>
</dbReference>
<dbReference type="PROSITE" id="PS50851">
    <property type="entry name" value="CHEW"/>
    <property type="match status" value="1"/>
</dbReference>
<keyword evidence="3" id="KW-1185">Reference proteome</keyword>
<dbReference type="EMBL" id="AP024849">
    <property type="protein sequence ID" value="BCZ45619.1"/>
    <property type="molecule type" value="Genomic_DNA"/>
</dbReference>
<dbReference type="InterPro" id="IPR002545">
    <property type="entry name" value="CheW-lke_dom"/>
</dbReference>